<feature type="transmembrane region" description="Helical" evidence="1">
    <location>
        <begin position="121"/>
        <end position="142"/>
    </location>
</feature>
<dbReference type="GO" id="GO:0016020">
    <property type="term" value="C:membrane"/>
    <property type="evidence" value="ECO:0007669"/>
    <property type="project" value="InterPro"/>
</dbReference>
<dbReference type="Gene3D" id="3.30.565.10">
    <property type="entry name" value="Histidine kinase-like ATPase, C-terminal domain"/>
    <property type="match status" value="1"/>
</dbReference>
<name>A0A285ZZS6_9SPHI</name>
<dbReference type="RefSeq" id="WP_097131680.1">
    <property type="nucleotide sequence ID" value="NZ_OCMT01000002.1"/>
</dbReference>
<organism evidence="3 4">
    <name type="scientific">Pedobacter xixiisoli</name>
    <dbReference type="NCBI Taxonomy" id="1476464"/>
    <lineage>
        <taxon>Bacteria</taxon>
        <taxon>Pseudomonadati</taxon>
        <taxon>Bacteroidota</taxon>
        <taxon>Sphingobacteriia</taxon>
        <taxon>Sphingobacteriales</taxon>
        <taxon>Sphingobacteriaceae</taxon>
        <taxon>Pedobacter</taxon>
    </lineage>
</organism>
<dbReference type="EMBL" id="OCMT01000002">
    <property type="protein sequence ID" value="SOD15153.1"/>
    <property type="molecule type" value="Genomic_DNA"/>
</dbReference>
<proteinExistence type="predicted"/>
<dbReference type="InterPro" id="IPR036890">
    <property type="entry name" value="HATPase_C_sf"/>
</dbReference>
<dbReference type="Pfam" id="PF06580">
    <property type="entry name" value="His_kinase"/>
    <property type="match status" value="1"/>
</dbReference>
<dbReference type="OrthoDB" id="9792992at2"/>
<dbReference type="PANTHER" id="PTHR34220">
    <property type="entry name" value="SENSOR HISTIDINE KINASE YPDA"/>
    <property type="match status" value="1"/>
</dbReference>
<dbReference type="Proteomes" id="UP000219281">
    <property type="component" value="Unassembled WGS sequence"/>
</dbReference>
<feature type="transmembrane region" description="Helical" evidence="1">
    <location>
        <begin position="34"/>
        <end position="58"/>
    </location>
</feature>
<keyword evidence="1" id="KW-0812">Transmembrane</keyword>
<sequence>MVAGIKISLYWKCQLIGWSCAALYWGYVGYTGGSFNWLVGLLQFVSDVLLYIAITHLYRNFALANGWDKLALNALLKRLIFAIAVMGALYTLTTLGKIWLFRMLLLTGNRYSFHTFVEGNGLNILMAGIRLMSIWLLAYHLYHYAIREINIAKENAKLQLLQKDARIQHLSAQLNPHFLFNALNTIKSLITENPVAAKRGIDLLSDLLRSGLYNGEESMVSLQAELNLVADYLEIEKFRFEERLDYHIELAKELAELHTLSIPRLSIQALVENAVKHGISKFKAGGTVSVQVRRQHSSLVIVVSNPGSISNDNPSTGLGLKNLIERISLSYKDEASFSLTAADSKVWATLTLPL</sequence>
<keyword evidence="1" id="KW-0472">Membrane</keyword>
<keyword evidence="4" id="KW-1185">Reference proteome</keyword>
<dbReference type="PANTHER" id="PTHR34220:SF7">
    <property type="entry name" value="SENSOR HISTIDINE KINASE YPDA"/>
    <property type="match status" value="1"/>
</dbReference>
<dbReference type="SUPFAM" id="SSF55874">
    <property type="entry name" value="ATPase domain of HSP90 chaperone/DNA topoisomerase II/histidine kinase"/>
    <property type="match status" value="1"/>
</dbReference>
<reference evidence="4" key="1">
    <citation type="submission" date="2017-09" db="EMBL/GenBank/DDBJ databases">
        <authorList>
            <person name="Varghese N."/>
            <person name="Submissions S."/>
        </authorList>
    </citation>
    <scope>NUCLEOTIDE SEQUENCE [LARGE SCALE GENOMIC DNA]</scope>
    <source>
        <strain evidence="4">CGMCC 1.12803</strain>
    </source>
</reference>
<dbReference type="GO" id="GO:0000155">
    <property type="term" value="F:phosphorelay sensor kinase activity"/>
    <property type="evidence" value="ECO:0007669"/>
    <property type="project" value="InterPro"/>
</dbReference>
<feature type="domain" description="Signal transduction histidine kinase internal region" evidence="2">
    <location>
        <begin position="165"/>
        <end position="244"/>
    </location>
</feature>
<keyword evidence="1" id="KW-1133">Transmembrane helix</keyword>
<evidence type="ECO:0000256" key="1">
    <source>
        <dbReference type="SAM" id="Phobius"/>
    </source>
</evidence>
<keyword evidence="3" id="KW-0418">Kinase</keyword>
<dbReference type="InterPro" id="IPR010559">
    <property type="entry name" value="Sig_transdc_His_kin_internal"/>
</dbReference>
<keyword evidence="3" id="KW-0808">Transferase</keyword>
<dbReference type="InterPro" id="IPR050640">
    <property type="entry name" value="Bact_2-comp_sensor_kinase"/>
</dbReference>
<accession>A0A285ZZS6</accession>
<evidence type="ECO:0000313" key="4">
    <source>
        <dbReference type="Proteomes" id="UP000219281"/>
    </source>
</evidence>
<feature type="transmembrane region" description="Helical" evidence="1">
    <location>
        <begin position="9"/>
        <end position="28"/>
    </location>
</feature>
<protein>
    <submittedName>
        <fullName evidence="3">Histidine kinase</fullName>
    </submittedName>
</protein>
<dbReference type="AlphaFoldDB" id="A0A285ZZS6"/>
<feature type="transmembrane region" description="Helical" evidence="1">
    <location>
        <begin position="79"/>
        <end position="101"/>
    </location>
</feature>
<evidence type="ECO:0000313" key="3">
    <source>
        <dbReference type="EMBL" id="SOD15153.1"/>
    </source>
</evidence>
<evidence type="ECO:0000259" key="2">
    <source>
        <dbReference type="Pfam" id="PF06580"/>
    </source>
</evidence>
<gene>
    <name evidence="3" type="ORF">SAMN06297358_2129</name>
</gene>